<protein>
    <submittedName>
        <fullName evidence="1">Uncharacterized protein</fullName>
    </submittedName>
</protein>
<dbReference type="Proteomes" id="UP000054466">
    <property type="component" value="Unassembled WGS sequence"/>
</dbReference>
<dbReference type="RefSeq" id="XP_016242017.1">
    <property type="nucleotide sequence ID" value="XM_016400337.1"/>
</dbReference>
<sequence length="52" mass="5968">SLSGRSKPNARHVKPMKTREDLLRLRLATFSQCPRSPTKTDKSAWRLAFLTI</sequence>
<dbReference type="AlphaFoldDB" id="A0A0D1Z293"/>
<keyword evidence="2" id="KW-1185">Reference proteome</keyword>
<dbReference type="GeneID" id="27351967"/>
<dbReference type="EMBL" id="KN847174">
    <property type="protein sequence ID" value="KIW21801.1"/>
    <property type="molecule type" value="Genomic_DNA"/>
</dbReference>
<dbReference type="HOGENOM" id="CLU_3092887_0_0_1"/>
<evidence type="ECO:0000313" key="1">
    <source>
        <dbReference type="EMBL" id="KIW21801.1"/>
    </source>
</evidence>
<feature type="non-terminal residue" evidence="1">
    <location>
        <position position="1"/>
    </location>
</feature>
<dbReference type="VEuPathDB" id="FungiDB:PV07_12773"/>
<name>A0A0D1Z293_9EURO</name>
<evidence type="ECO:0000313" key="2">
    <source>
        <dbReference type="Proteomes" id="UP000054466"/>
    </source>
</evidence>
<proteinExistence type="predicted"/>
<organism evidence="1 2">
    <name type="scientific">Cladophialophora immunda</name>
    <dbReference type="NCBI Taxonomy" id="569365"/>
    <lineage>
        <taxon>Eukaryota</taxon>
        <taxon>Fungi</taxon>
        <taxon>Dikarya</taxon>
        <taxon>Ascomycota</taxon>
        <taxon>Pezizomycotina</taxon>
        <taxon>Eurotiomycetes</taxon>
        <taxon>Chaetothyriomycetidae</taxon>
        <taxon>Chaetothyriales</taxon>
        <taxon>Herpotrichiellaceae</taxon>
        <taxon>Cladophialophora</taxon>
    </lineage>
</organism>
<reference evidence="1 2" key="1">
    <citation type="submission" date="2015-01" db="EMBL/GenBank/DDBJ databases">
        <title>The Genome Sequence of Cladophialophora immunda CBS83496.</title>
        <authorList>
            <consortium name="The Broad Institute Genomics Platform"/>
            <person name="Cuomo C."/>
            <person name="de Hoog S."/>
            <person name="Gorbushina A."/>
            <person name="Stielow B."/>
            <person name="Teixiera M."/>
            <person name="Abouelleil A."/>
            <person name="Chapman S.B."/>
            <person name="Priest M."/>
            <person name="Young S.K."/>
            <person name="Wortman J."/>
            <person name="Nusbaum C."/>
            <person name="Birren B."/>
        </authorList>
    </citation>
    <scope>NUCLEOTIDE SEQUENCE [LARGE SCALE GENOMIC DNA]</scope>
    <source>
        <strain evidence="1 2">CBS 83496</strain>
    </source>
</reference>
<accession>A0A0D1Z293</accession>
<gene>
    <name evidence="1" type="ORF">PV07_12773</name>
</gene>